<evidence type="ECO:0000256" key="1">
    <source>
        <dbReference type="ARBA" id="ARBA00006765"/>
    </source>
</evidence>
<dbReference type="EMBL" id="JAQQWM010000006">
    <property type="protein sequence ID" value="KAK8060122.1"/>
    <property type="molecule type" value="Genomic_DNA"/>
</dbReference>
<comment type="caution">
    <text evidence="3">The sequence shown here is derived from an EMBL/GenBank/DDBJ whole genome shotgun (WGS) entry which is preliminary data.</text>
</comment>
<feature type="transmembrane region" description="Helical" evidence="2">
    <location>
        <begin position="125"/>
        <end position="144"/>
    </location>
</feature>
<name>A0ABR1UMI4_9PEZI</name>
<dbReference type="Pfam" id="PF05042">
    <property type="entry name" value="Caleosin"/>
    <property type="match status" value="1"/>
</dbReference>
<feature type="transmembrane region" description="Helical" evidence="2">
    <location>
        <begin position="221"/>
        <end position="239"/>
    </location>
</feature>
<dbReference type="InterPro" id="IPR007736">
    <property type="entry name" value="Caleosin-related"/>
</dbReference>
<keyword evidence="2" id="KW-1133">Transmembrane helix</keyword>
<sequence>MENTMETYADAVKLEPSEAEVLHAKPPKHSITNGIAGPIVSSIPEVPVTVQRKPFSQPEDDERLPQAGVPRANIAASYEKPSGTTANGWAEGHKDQTVLQQHVEFFDSDKDGIIWPLDTFRGFRAVGFGLFLSVLSVLIIHGNFSYPTAGSWFPDPFFRIYIERIHKDKHGSDTQTYDNEGRFVPQRFEDIFAKYAEGRDYLTVWDIANVLKGQRVLLDPIGWFAAFFEWFATYVMLWPEDGKITKEDMRRLYDGSIFQVMADRRAKKNRD</sequence>
<dbReference type="PANTHER" id="PTHR31495:SF0">
    <property type="entry name" value="BINDING PROTEIN CALEOSIN, PUTATIVE (AFU_ORTHOLOGUE AFUA_5G13750)-RELATED"/>
    <property type="match status" value="1"/>
</dbReference>
<accession>A0ABR1UMI4</accession>
<dbReference type="PANTHER" id="PTHR31495">
    <property type="entry name" value="PEROXYGENASE 3-RELATED"/>
    <property type="match status" value="1"/>
</dbReference>
<protein>
    <submittedName>
        <fullName evidence="3">Caleosin related protein-domain-containing protein</fullName>
    </submittedName>
</protein>
<evidence type="ECO:0000313" key="4">
    <source>
        <dbReference type="Proteomes" id="UP001446871"/>
    </source>
</evidence>
<evidence type="ECO:0000256" key="2">
    <source>
        <dbReference type="SAM" id="Phobius"/>
    </source>
</evidence>
<dbReference type="Proteomes" id="UP001446871">
    <property type="component" value="Unassembled WGS sequence"/>
</dbReference>
<gene>
    <name evidence="3" type="ORF">PG996_010052</name>
</gene>
<keyword evidence="4" id="KW-1185">Reference proteome</keyword>
<keyword evidence="2" id="KW-0812">Transmembrane</keyword>
<reference evidence="3 4" key="1">
    <citation type="submission" date="2023-01" db="EMBL/GenBank/DDBJ databases">
        <title>Analysis of 21 Apiospora genomes using comparative genomics revels a genus with tremendous synthesis potential of carbohydrate active enzymes and secondary metabolites.</title>
        <authorList>
            <person name="Sorensen T."/>
        </authorList>
    </citation>
    <scope>NUCLEOTIDE SEQUENCE [LARGE SCALE GENOMIC DNA]</scope>
    <source>
        <strain evidence="3 4">CBS 83171</strain>
    </source>
</reference>
<keyword evidence="2" id="KW-0472">Membrane</keyword>
<comment type="similarity">
    <text evidence="1">Belongs to the caleosin family.</text>
</comment>
<proteinExistence type="inferred from homology"/>
<organism evidence="3 4">
    <name type="scientific">Apiospora saccharicola</name>
    <dbReference type="NCBI Taxonomy" id="335842"/>
    <lineage>
        <taxon>Eukaryota</taxon>
        <taxon>Fungi</taxon>
        <taxon>Dikarya</taxon>
        <taxon>Ascomycota</taxon>
        <taxon>Pezizomycotina</taxon>
        <taxon>Sordariomycetes</taxon>
        <taxon>Xylariomycetidae</taxon>
        <taxon>Amphisphaeriales</taxon>
        <taxon>Apiosporaceae</taxon>
        <taxon>Apiospora</taxon>
    </lineage>
</organism>
<evidence type="ECO:0000313" key="3">
    <source>
        <dbReference type="EMBL" id="KAK8060122.1"/>
    </source>
</evidence>